<dbReference type="PANTHER" id="PTHR43255:SF1">
    <property type="entry name" value="IRON-SULFUR-BINDING OXIDOREDUCTASE FADF-RELATED"/>
    <property type="match status" value="1"/>
</dbReference>
<dbReference type="GO" id="GO:0005886">
    <property type="term" value="C:plasma membrane"/>
    <property type="evidence" value="ECO:0007669"/>
    <property type="project" value="TreeGrafter"/>
</dbReference>
<keyword evidence="5" id="KW-0411">Iron-sulfur</keyword>
<gene>
    <name evidence="8" type="ORF">E8A74_44645</name>
</gene>
<dbReference type="InterPro" id="IPR017896">
    <property type="entry name" value="4Fe4S_Fe-S-bd"/>
</dbReference>
<feature type="domain" description="Cysteine-rich" evidence="6">
    <location>
        <begin position="258"/>
        <end position="340"/>
    </location>
</feature>
<dbReference type="SUPFAM" id="SSF54862">
    <property type="entry name" value="4Fe-4S ferredoxins"/>
    <property type="match status" value="1"/>
</dbReference>
<dbReference type="OrthoDB" id="5289041at2"/>
<dbReference type="RefSeq" id="WP_136935275.1">
    <property type="nucleotide sequence ID" value="NZ_SSMQ01000083.1"/>
</dbReference>
<keyword evidence="2" id="KW-0479">Metal-binding</keyword>
<name>A0A4U1ISB5_9BACT</name>
<keyword evidence="3" id="KW-0560">Oxidoreductase</keyword>
<dbReference type="InterPro" id="IPR004017">
    <property type="entry name" value="Cys_rich_dom"/>
</dbReference>
<evidence type="ECO:0000313" key="9">
    <source>
        <dbReference type="Proteomes" id="UP000309215"/>
    </source>
</evidence>
<evidence type="ECO:0000256" key="2">
    <source>
        <dbReference type="ARBA" id="ARBA00022723"/>
    </source>
</evidence>
<dbReference type="Proteomes" id="UP000309215">
    <property type="component" value="Unassembled WGS sequence"/>
</dbReference>
<dbReference type="GO" id="GO:0016491">
    <property type="term" value="F:oxidoreductase activity"/>
    <property type="evidence" value="ECO:0007669"/>
    <property type="project" value="UniProtKB-KW"/>
</dbReference>
<feature type="domain" description="4Fe-4S ferredoxin-type" evidence="7">
    <location>
        <begin position="14"/>
        <end position="81"/>
    </location>
</feature>
<keyword evidence="9" id="KW-1185">Reference proteome</keyword>
<dbReference type="GO" id="GO:0051539">
    <property type="term" value="F:4 iron, 4 sulfur cluster binding"/>
    <property type="evidence" value="ECO:0007669"/>
    <property type="project" value="UniProtKB-KW"/>
</dbReference>
<keyword evidence="1" id="KW-0004">4Fe-4S</keyword>
<dbReference type="Pfam" id="PF02754">
    <property type="entry name" value="CCG"/>
    <property type="match status" value="2"/>
</dbReference>
<dbReference type="Pfam" id="PF13183">
    <property type="entry name" value="Fer4_8"/>
    <property type="match status" value="1"/>
</dbReference>
<evidence type="ECO:0000313" key="8">
    <source>
        <dbReference type="EMBL" id="TKC97096.1"/>
    </source>
</evidence>
<dbReference type="AlphaFoldDB" id="A0A4U1ISB5"/>
<dbReference type="InterPro" id="IPR051460">
    <property type="entry name" value="HdrC_iron-sulfur_subunit"/>
</dbReference>
<dbReference type="InterPro" id="IPR009051">
    <property type="entry name" value="Helical_ferredxn"/>
</dbReference>
<evidence type="ECO:0000256" key="3">
    <source>
        <dbReference type="ARBA" id="ARBA00023002"/>
    </source>
</evidence>
<evidence type="ECO:0000259" key="6">
    <source>
        <dbReference type="Pfam" id="PF02754"/>
    </source>
</evidence>
<evidence type="ECO:0000259" key="7">
    <source>
        <dbReference type="Pfam" id="PF13183"/>
    </source>
</evidence>
<sequence length="365" mass="38875">MLRLPIVATHKRALETCVYCPKLCRAACPVSNAEASETVTPWGKMSLTYFAGRGDVPVEAEHTAPAWACTGCHACREKCDHRNEPATVLVESRADFFARGAAPKGAVDVVTRAQERAHETAAALDAIEAEAPPRGPVAAGVLVGCSYARKHPSVAKDALMAAAKLVGGPVRAIRSCCGLPSLHAGDREGFRVAAERLAAEVSEVPRLVVVDPGCARATRVEHARVGVTLPREPELLLDLAHAAQDRLRVLPELEGTTVRWHSPCQLGRGLGRYDEPRALLAKMSGKEPATFQRDREHGECSGAGGLLPVTRPRTSEAIADARIAEHKARGGGLLVTACASSLRRFRSRGEEAEDLVSLLARALAP</sequence>
<feature type="domain" description="Cysteine-rich" evidence="6">
    <location>
        <begin position="142"/>
        <end position="215"/>
    </location>
</feature>
<dbReference type="Gene3D" id="1.10.1060.10">
    <property type="entry name" value="Alpha-helical ferredoxin"/>
    <property type="match status" value="1"/>
</dbReference>
<evidence type="ECO:0000256" key="4">
    <source>
        <dbReference type="ARBA" id="ARBA00023004"/>
    </source>
</evidence>
<evidence type="ECO:0000256" key="5">
    <source>
        <dbReference type="ARBA" id="ARBA00023014"/>
    </source>
</evidence>
<accession>A0A4U1ISB5</accession>
<keyword evidence="4" id="KW-0408">Iron</keyword>
<organism evidence="8 9">
    <name type="scientific">Polyangium fumosum</name>
    <dbReference type="NCBI Taxonomy" id="889272"/>
    <lineage>
        <taxon>Bacteria</taxon>
        <taxon>Pseudomonadati</taxon>
        <taxon>Myxococcota</taxon>
        <taxon>Polyangia</taxon>
        <taxon>Polyangiales</taxon>
        <taxon>Polyangiaceae</taxon>
        <taxon>Polyangium</taxon>
    </lineage>
</organism>
<dbReference type="EMBL" id="SSMQ01000083">
    <property type="protein sequence ID" value="TKC97096.1"/>
    <property type="molecule type" value="Genomic_DNA"/>
</dbReference>
<comment type="caution">
    <text evidence="8">The sequence shown here is derived from an EMBL/GenBank/DDBJ whole genome shotgun (WGS) entry which is preliminary data.</text>
</comment>
<reference evidence="8 9" key="1">
    <citation type="submission" date="2019-04" db="EMBL/GenBank/DDBJ databases">
        <authorList>
            <person name="Li Y."/>
            <person name="Wang J."/>
        </authorList>
    </citation>
    <scope>NUCLEOTIDE SEQUENCE [LARGE SCALE GENOMIC DNA]</scope>
    <source>
        <strain evidence="8 9">DSM 14668</strain>
    </source>
</reference>
<dbReference type="PANTHER" id="PTHR43255">
    <property type="entry name" value="IRON-SULFUR-BINDING OXIDOREDUCTASE FADF-RELATED-RELATED"/>
    <property type="match status" value="1"/>
</dbReference>
<dbReference type="GO" id="GO:0046872">
    <property type="term" value="F:metal ion binding"/>
    <property type="evidence" value="ECO:0007669"/>
    <property type="project" value="UniProtKB-KW"/>
</dbReference>
<protein>
    <submittedName>
        <fullName evidence="8">(Fe-S)-binding protein</fullName>
    </submittedName>
</protein>
<proteinExistence type="predicted"/>
<evidence type="ECO:0000256" key="1">
    <source>
        <dbReference type="ARBA" id="ARBA00022485"/>
    </source>
</evidence>